<dbReference type="Proteomes" id="UP001163846">
    <property type="component" value="Unassembled WGS sequence"/>
</dbReference>
<gene>
    <name evidence="1" type="ORF">F5878DRAFT_620151</name>
</gene>
<accession>A0AA38P8D7</accession>
<evidence type="ECO:0000313" key="2">
    <source>
        <dbReference type="Proteomes" id="UP001163846"/>
    </source>
</evidence>
<organism evidence="1 2">
    <name type="scientific">Lentinula raphanica</name>
    <dbReference type="NCBI Taxonomy" id="153919"/>
    <lineage>
        <taxon>Eukaryota</taxon>
        <taxon>Fungi</taxon>
        <taxon>Dikarya</taxon>
        <taxon>Basidiomycota</taxon>
        <taxon>Agaricomycotina</taxon>
        <taxon>Agaricomycetes</taxon>
        <taxon>Agaricomycetidae</taxon>
        <taxon>Agaricales</taxon>
        <taxon>Marasmiineae</taxon>
        <taxon>Omphalotaceae</taxon>
        <taxon>Lentinula</taxon>
    </lineage>
</organism>
<proteinExistence type="predicted"/>
<keyword evidence="2" id="KW-1185">Reference proteome</keyword>
<name>A0AA38P8D7_9AGAR</name>
<dbReference type="AlphaFoldDB" id="A0AA38P8D7"/>
<protein>
    <submittedName>
        <fullName evidence="1">Uncharacterized protein</fullName>
    </submittedName>
</protein>
<reference evidence="1" key="1">
    <citation type="submission" date="2022-08" db="EMBL/GenBank/DDBJ databases">
        <authorList>
            <consortium name="DOE Joint Genome Institute"/>
            <person name="Min B."/>
            <person name="Riley R."/>
            <person name="Sierra-Patev S."/>
            <person name="Naranjo-Ortiz M."/>
            <person name="Looney B."/>
            <person name="Konkel Z."/>
            <person name="Slot J.C."/>
            <person name="Sakamoto Y."/>
            <person name="Steenwyk J.L."/>
            <person name="Rokas A."/>
            <person name="Carro J."/>
            <person name="Camarero S."/>
            <person name="Ferreira P."/>
            <person name="Molpeceres G."/>
            <person name="Ruiz-Duenas F.J."/>
            <person name="Serrano A."/>
            <person name="Henrissat B."/>
            <person name="Drula E."/>
            <person name="Hughes K.W."/>
            <person name="Mata J.L."/>
            <person name="Ishikawa N.K."/>
            <person name="Vargas-Isla R."/>
            <person name="Ushijima S."/>
            <person name="Smith C.A."/>
            <person name="Ahrendt S."/>
            <person name="Andreopoulos W."/>
            <person name="He G."/>
            <person name="Labutti K."/>
            <person name="Lipzen A."/>
            <person name="Ng V."/>
            <person name="Sandor L."/>
            <person name="Barry K."/>
            <person name="Martinez A.T."/>
            <person name="Xiao Y."/>
            <person name="Gibbons J.G."/>
            <person name="Terashima K."/>
            <person name="Hibbett D.S."/>
            <person name="Grigoriev I.V."/>
        </authorList>
    </citation>
    <scope>NUCLEOTIDE SEQUENCE</scope>
    <source>
        <strain evidence="1">TFB9207</strain>
    </source>
</reference>
<comment type="caution">
    <text evidence="1">The sequence shown here is derived from an EMBL/GenBank/DDBJ whole genome shotgun (WGS) entry which is preliminary data.</text>
</comment>
<sequence>MMMTSGSGVDYKSMFDAGFQIIAKEGTALLFRCQYLERCCWCGCAQCVRSLPGSCLWKGLLWWIWLIGSHNLFGSPNVSINVSSSTFNSFVHRILTHFIAASELATD</sequence>
<dbReference type="EMBL" id="MU806196">
    <property type="protein sequence ID" value="KAJ3838209.1"/>
    <property type="molecule type" value="Genomic_DNA"/>
</dbReference>
<evidence type="ECO:0000313" key="1">
    <source>
        <dbReference type="EMBL" id="KAJ3838209.1"/>
    </source>
</evidence>